<name>A0A0F9VX12_9ZZZZ</name>
<dbReference type="Pfam" id="PF13977">
    <property type="entry name" value="TetR_C_6"/>
    <property type="match status" value="1"/>
</dbReference>
<dbReference type="AlphaFoldDB" id="A0A0F9VX12"/>
<dbReference type="GO" id="GO:0000976">
    <property type="term" value="F:transcription cis-regulatory region binding"/>
    <property type="evidence" value="ECO:0007669"/>
    <property type="project" value="TreeGrafter"/>
</dbReference>
<comment type="caution">
    <text evidence="6">The sequence shown here is derived from an EMBL/GenBank/DDBJ whole genome shotgun (WGS) entry which is preliminary data.</text>
</comment>
<dbReference type="PROSITE" id="PS01081">
    <property type="entry name" value="HTH_TETR_1"/>
    <property type="match status" value="1"/>
</dbReference>
<evidence type="ECO:0000313" key="6">
    <source>
        <dbReference type="EMBL" id="KKO04533.1"/>
    </source>
</evidence>
<protein>
    <recommendedName>
        <fullName evidence="5">HTH tetR-type domain-containing protein</fullName>
    </recommendedName>
</protein>
<dbReference type="InterPro" id="IPR009057">
    <property type="entry name" value="Homeodomain-like_sf"/>
</dbReference>
<dbReference type="PANTHER" id="PTHR30055:SF240">
    <property type="entry name" value="HTH-TYPE TRANSCRIPTIONAL REGULATOR ACRR"/>
    <property type="match status" value="1"/>
</dbReference>
<dbReference type="GO" id="GO:0003700">
    <property type="term" value="F:DNA-binding transcription factor activity"/>
    <property type="evidence" value="ECO:0007669"/>
    <property type="project" value="TreeGrafter"/>
</dbReference>
<gene>
    <name evidence="6" type="ORF">LCGC14_0083600</name>
</gene>
<keyword evidence="1" id="KW-0678">Repressor</keyword>
<dbReference type="PROSITE" id="PS50977">
    <property type="entry name" value="HTH_TETR_2"/>
    <property type="match status" value="1"/>
</dbReference>
<dbReference type="SUPFAM" id="SSF48498">
    <property type="entry name" value="Tetracyclin repressor-like, C-terminal domain"/>
    <property type="match status" value="1"/>
</dbReference>
<evidence type="ECO:0000259" key="5">
    <source>
        <dbReference type="PROSITE" id="PS50977"/>
    </source>
</evidence>
<dbReference type="InterPro" id="IPR023772">
    <property type="entry name" value="DNA-bd_HTH_TetR-type_CS"/>
</dbReference>
<dbReference type="InterPro" id="IPR039538">
    <property type="entry name" value="BetI_C"/>
</dbReference>
<dbReference type="Pfam" id="PF00440">
    <property type="entry name" value="TetR_N"/>
    <property type="match status" value="1"/>
</dbReference>
<dbReference type="PRINTS" id="PR00455">
    <property type="entry name" value="HTHTETR"/>
</dbReference>
<dbReference type="EMBL" id="LAZR01000022">
    <property type="protein sequence ID" value="KKO04533.1"/>
    <property type="molecule type" value="Genomic_DNA"/>
</dbReference>
<dbReference type="InterPro" id="IPR001647">
    <property type="entry name" value="HTH_TetR"/>
</dbReference>
<keyword evidence="4" id="KW-0804">Transcription</keyword>
<evidence type="ECO:0000256" key="1">
    <source>
        <dbReference type="ARBA" id="ARBA00022491"/>
    </source>
</evidence>
<sequence>MTVRKPAPERKAEILEATLRLADELGPDRLSTEAIARAVGLTQPGIFRHFPTKQAIWEAVATTITDKMAAGWRAVLDRGGTPVDRLRGLIGAQLRLIQATPAIPAILFSRELHAENDFLRKSVLGLMNRFHAAIAGEIAKAQDERMFRRDLDPDDAAYLVLGLIQGLTVRWSLSGRSFRLADEGIRLLEVQIGLFAISSPDPTISERPA</sequence>
<keyword evidence="3" id="KW-0238">DNA-binding</keyword>
<evidence type="ECO:0000256" key="4">
    <source>
        <dbReference type="ARBA" id="ARBA00023163"/>
    </source>
</evidence>
<dbReference type="InterPro" id="IPR050109">
    <property type="entry name" value="HTH-type_TetR-like_transc_reg"/>
</dbReference>
<evidence type="ECO:0000256" key="3">
    <source>
        <dbReference type="ARBA" id="ARBA00023125"/>
    </source>
</evidence>
<accession>A0A0F9VX12</accession>
<reference evidence="6" key="1">
    <citation type="journal article" date="2015" name="Nature">
        <title>Complex archaea that bridge the gap between prokaryotes and eukaryotes.</title>
        <authorList>
            <person name="Spang A."/>
            <person name="Saw J.H."/>
            <person name="Jorgensen S.L."/>
            <person name="Zaremba-Niedzwiedzka K."/>
            <person name="Martijn J."/>
            <person name="Lind A.E."/>
            <person name="van Eijk R."/>
            <person name="Schleper C."/>
            <person name="Guy L."/>
            <person name="Ettema T.J."/>
        </authorList>
    </citation>
    <scope>NUCLEOTIDE SEQUENCE</scope>
</reference>
<evidence type="ECO:0000256" key="2">
    <source>
        <dbReference type="ARBA" id="ARBA00023015"/>
    </source>
</evidence>
<dbReference type="Gene3D" id="1.10.357.10">
    <property type="entry name" value="Tetracycline Repressor, domain 2"/>
    <property type="match status" value="1"/>
</dbReference>
<proteinExistence type="predicted"/>
<dbReference type="PANTHER" id="PTHR30055">
    <property type="entry name" value="HTH-TYPE TRANSCRIPTIONAL REGULATOR RUTR"/>
    <property type="match status" value="1"/>
</dbReference>
<keyword evidence="2" id="KW-0805">Transcription regulation</keyword>
<organism evidence="6">
    <name type="scientific">marine sediment metagenome</name>
    <dbReference type="NCBI Taxonomy" id="412755"/>
    <lineage>
        <taxon>unclassified sequences</taxon>
        <taxon>metagenomes</taxon>
        <taxon>ecological metagenomes</taxon>
    </lineage>
</organism>
<dbReference type="InterPro" id="IPR036271">
    <property type="entry name" value="Tet_transcr_reg_TetR-rel_C_sf"/>
</dbReference>
<feature type="domain" description="HTH tetR-type" evidence="5">
    <location>
        <begin position="8"/>
        <end position="68"/>
    </location>
</feature>
<dbReference type="SUPFAM" id="SSF46689">
    <property type="entry name" value="Homeodomain-like"/>
    <property type="match status" value="1"/>
</dbReference>